<comment type="subcellular location">
    <subcellularLocation>
        <location evidence="1">Mitochondrion</location>
    </subcellularLocation>
</comment>
<dbReference type="FunFam" id="3.40.50.620:FF:000045">
    <property type="entry name" value="Glutamate--tRNA ligase, mitochondrial"/>
    <property type="match status" value="1"/>
</dbReference>
<evidence type="ECO:0000256" key="10">
    <source>
        <dbReference type="ARBA" id="ARBA00044054"/>
    </source>
</evidence>
<dbReference type="PANTHER" id="PTHR43311">
    <property type="entry name" value="GLUTAMATE--TRNA LIGASE"/>
    <property type="match status" value="1"/>
</dbReference>
<feature type="chain" id="PRO_5044624398" description="Nondiscriminating glutamyl-tRNA synthetase EARS2, mitochondrial" evidence="18">
    <location>
        <begin position="24"/>
        <end position="517"/>
    </location>
</feature>
<dbReference type="GO" id="GO:0008270">
    <property type="term" value="F:zinc ion binding"/>
    <property type="evidence" value="ECO:0007669"/>
    <property type="project" value="InterPro"/>
</dbReference>
<evidence type="ECO:0000259" key="19">
    <source>
        <dbReference type="Pfam" id="PF00749"/>
    </source>
</evidence>
<dbReference type="InterPro" id="IPR014729">
    <property type="entry name" value="Rossmann-like_a/b/a_fold"/>
</dbReference>
<dbReference type="InterPro" id="IPR045462">
    <property type="entry name" value="aa-tRNA-synth_I_cd-bd"/>
</dbReference>
<dbReference type="Gene3D" id="3.40.50.620">
    <property type="entry name" value="HUPs"/>
    <property type="match status" value="1"/>
</dbReference>
<reference evidence="22 23" key="3">
    <citation type="submission" date="2019-12" db="UniProtKB">
        <authorList>
            <consortium name="WormBaseParasite"/>
        </authorList>
    </citation>
    <scope>IDENTIFICATION</scope>
</reference>
<organism evidence="21 23">
    <name type="scientific">Trichuris muris</name>
    <name type="common">Mouse whipworm</name>
    <dbReference type="NCBI Taxonomy" id="70415"/>
    <lineage>
        <taxon>Eukaryota</taxon>
        <taxon>Metazoa</taxon>
        <taxon>Ecdysozoa</taxon>
        <taxon>Nematoda</taxon>
        <taxon>Enoplea</taxon>
        <taxon>Dorylaimia</taxon>
        <taxon>Trichinellida</taxon>
        <taxon>Trichuridae</taxon>
        <taxon>Trichuris</taxon>
    </lineage>
</organism>
<evidence type="ECO:0000256" key="11">
    <source>
        <dbReference type="ARBA" id="ARBA00044142"/>
    </source>
</evidence>
<keyword evidence="8 17" id="KW-0030">Aminoacyl-tRNA synthetase</keyword>
<dbReference type="GO" id="GO:0005739">
    <property type="term" value="C:mitochondrion"/>
    <property type="evidence" value="ECO:0007669"/>
    <property type="project" value="UniProtKB-SubCell"/>
</dbReference>
<dbReference type="Pfam" id="PF19269">
    <property type="entry name" value="Anticodon_2"/>
    <property type="match status" value="1"/>
</dbReference>
<feature type="signal peptide" evidence="18">
    <location>
        <begin position="1"/>
        <end position="23"/>
    </location>
</feature>
<accession>A0A5S6R1U0</accession>
<keyword evidence="7 17" id="KW-0648">Protein biosynthesis</keyword>
<reference evidence="21" key="2">
    <citation type="submission" date="2014-03" db="EMBL/GenBank/DDBJ databases">
        <title>The whipworm genome and dual-species transcriptomics of an intimate host-pathogen interaction.</title>
        <authorList>
            <person name="Foth B.J."/>
            <person name="Tsai I.J."/>
            <person name="Reid A.J."/>
            <person name="Bancroft A.J."/>
            <person name="Nichol S."/>
            <person name="Tracey A."/>
            <person name="Holroyd N."/>
            <person name="Cotton J.A."/>
            <person name="Stanley E.J."/>
            <person name="Zarowiecki M."/>
            <person name="Liu J.Z."/>
            <person name="Huckvale T."/>
            <person name="Cooper P.J."/>
            <person name="Grencis R.K."/>
            <person name="Berriman M."/>
        </authorList>
    </citation>
    <scope>NUCLEOTIDE SEQUENCE [LARGE SCALE GENOMIC DNA]</scope>
    <source>
        <strain evidence="21">Edinburgh</strain>
    </source>
</reference>
<dbReference type="GO" id="GO:0004818">
    <property type="term" value="F:glutamate-tRNA ligase activity"/>
    <property type="evidence" value="ECO:0007669"/>
    <property type="project" value="UniProtKB-EC"/>
</dbReference>
<dbReference type="HAMAP" id="MF_00022">
    <property type="entry name" value="Glu_tRNA_synth_type1"/>
    <property type="match status" value="1"/>
</dbReference>
<evidence type="ECO:0000256" key="16">
    <source>
        <dbReference type="ARBA" id="ARBA00047689"/>
    </source>
</evidence>
<evidence type="ECO:0000256" key="4">
    <source>
        <dbReference type="ARBA" id="ARBA00022598"/>
    </source>
</evidence>
<dbReference type="WBParaSite" id="TMUE_3000013616.1">
    <property type="protein sequence ID" value="TMUE_3000013616.1"/>
    <property type="gene ID" value="WBGene00288856"/>
</dbReference>
<evidence type="ECO:0000256" key="14">
    <source>
        <dbReference type="ARBA" id="ARBA00047366"/>
    </source>
</evidence>
<dbReference type="InterPro" id="IPR020751">
    <property type="entry name" value="aa-tRNA-synth_I_codon-bd_sub2"/>
</dbReference>
<keyword evidence="18" id="KW-0732">Signal</keyword>
<dbReference type="AlphaFoldDB" id="A0A5S6R1U0"/>
<dbReference type="GO" id="GO:0000049">
    <property type="term" value="F:tRNA binding"/>
    <property type="evidence" value="ECO:0007669"/>
    <property type="project" value="InterPro"/>
</dbReference>
<proteinExistence type="inferred from homology"/>
<dbReference type="InterPro" id="IPR000924">
    <property type="entry name" value="Glu/Gln-tRNA-synth"/>
</dbReference>
<comment type="catalytic activity">
    <reaction evidence="14">
        <text>tRNA(Glu) + L-glutamate + ATP = L-glutamyl-tRNA(Glu) + AMP + diphosphate</text>
        <dbReference type="Rhea" id="RHEA:23540"/>
        <dbReference type="Rhea" id="RHEA-COMP:9663"/>
        <dbReference type="Rhea" id="RHEA-COMP:9680"/>
        <dbReference type="ChEBI" id="CHEBI:29985"/>
        <dbReference type="ChEBI" id="CHEBI:30616"/>
        <dbReference type="ChEBI" id="CHEBI:33019"/>
        <dbReference type="ChEBI" id="CHEBI:78442"/>
        <dbReference type="ChEBI" id="CHEBI:78520"/>
        <dbReference type="ChEBI" id="CHEBI:456215"/>
        <dbReference type="EC" id="6.1.1.17"/>
    </reaction>
    <physiologicalReaction direction="left-to-right" evidence="14">
        <dbReference type="Rhea" id="RHEA:23541"/>
    </physiologicalReaction>
</comment>
<dbReference type="NCBIfam" id="TIGR00464">
    <property type="entry name" value="gltX_bact"/>
    <property type="match status" value="1"/>
</dbReference>
<dbReference type="InterPro" id="IPR049940">
    <property type="entry name" value="GluQ/Sye"/>
</dbReference>
<evidence type="ECO:0000256" key="15">
    <source>
        <dbReference type="ARBA" id="ARBA00047479"/>
    </source>
</evidence>
<dbReference type="Proteomes" id="UP000046395">
    <property type="component" value="Unassembled WGS sequence"/>
</dbReference>
<name>A0A5S6R1U0_TRIMR</name>
<evidence type="ECO:0000256" key="12">
    <source>
        <dbReference type="ARBA" id="ARBA00044251"/>
    </source>
</evidence>
<dbReference type="GO" id="GO:0050561">
    <property type="term" value="F:glutamate-tRNA(Gln) ligase activity"/>
    <property type="evidence" value="ECO:0007669"/>
    <property type="project" value="UniProtKB-EC"/>
</dbReference>
<dbReference type="GO" id="GO:0006424">
    <property type="term" value="P:glutamyl-tRNA aminoacylation"/>
    <property type="evidence" value="ECO:0007669"/>
    <property type="project" value="InterPro"/>
</dbReference>
<evidence type="ECO:0000256" key="18">
    <source>
        <dbReference type="SAM" id="SignalP"/>
    </source>
</evidence>
<feature type="domain" description="Aminoacyl-tRNA synthetase class I anticodon-binding" evidence="20">
    <location>
        <begin position="374"/>
        <end position="507"/>
    </location>
</feature>
<keyword evidence="21" id="KW-1185">Reference proteome</keyword>
<dbReference type="EC" id="6.1.1.17" evidence="3"/>
<dbReference type="GO" id="GO:0005524">
    <property type="term" value="F:ATP binding"/>
    <property type="evidence" value="ECO:0007669"/>
    <property type="project" value="UniProtKB-KW"/>
</dbReference>
<dbReference type="PRINTS" id="PR00987">
    <property type="entry name" value="TRNASYNTHGLU"/>
</dbReference>
<keyword evidence="6 17" id="KW-0067">ATP-binding</keyword>
<evidence type="ECO:0000256" key="13">
    <source>
        <dbReference type="ARBA" id="ARBA00044313"/>
    </source>
</evidence>
<evidence type="ECO:0000313" key="21">
    <source>
        <dbReference type="Proteomes" id="UP000046395"/>
    </source>
</evidence>
<evidence type="ECO:0000313" key="23">
    <source>
        <dbReference type="WBParaSite" id="TMUE_3000013616.1"/>
    </source>
</evidence>
<keyword evidence="4 17" id="KW-0436">Ligase</keyword>
<dbReference type="InterPro" id="IPR033910">
    <property type="entry name" value="GluRS_core"/>
</dbReference>
<dbReference type="InterPro" id="IPR008925">
    <property type="entry name" value="aa_tRNA-synth_I_cd-bd_sf"/>
</dbReference>
<comment type="catalytic activity">
    <reaction evidence="15">
        <text>tRNA(Glx) + L-glutamate + ATP = L-glutamyl-tRNA(Glx) + AMP + diphosphate</text>
        <dbReference type="Rhea" id="RHEA:18397"/>
        <dbReference type="Rhea" id="RHEA-COMP:9713"/>
        <dbReference type="Rhea" id="RHEA-COMP:9716"/>
        <dbReference type="ChEBI" id="CHEBI:29985"/>
        <dbReference type="ChEBI" id="CHEBI:30616"/>
        <dbReference type="ChEBI" id="CHEBI:33019"/>
        <dbReference type="ChEBI" id="CHEBI:78442"/>
        <dbReference type="ChEBI" id="CHEBI:78520"/>
        <dbReference type="ChEBI" id="CHEBI:456215"/>
        <dbReference type="EC" id="6.1.1.24"/>
    </reaction>
    <physiologicalReaction direction="left-to-right" evidence="15">
        <dbReference type="Rhea" id="RHEA:18398"/>
    </physiologicalReaction>
</comment>
<evidence type="ECO:0000256" key="2">
    <source>
        <dbReference type="ARBA" id="ARBA00007894"/>
    </source>
</evidence>
<reference evidence="21" key="1">
    <citation type="submission" date="2013-11" db="EMBL/GenBank/DDBJ databases">
        <authorList>
            <person name="Aslett M."/>
        </authorList>
    </citation>
    <scope>NUCLEOTIDE SEQUENCE [LARGE SCALE GENOMIC DNA]</scope>
    <source>
        <strain evidence="21">Edinburgh</strain>
    </source>
</reference>
<evidence type="ECO:0000256" key="9">
    <source>
        <dbReference type="ARBA" id="ARBA00030865"/>
    </source>
</evidence>
<dbReference type="EC" id="6.1.1.24" evidence="10"/>
<keyword evidence="5 17" id="KW-0547">Nucleotide-binding</keyword>
<evidence type="ECO:0000256" key="5">
    <source>
        <dbReference type="ARBA" id="ARBA00022741"/>
    </source>
</evidence>
<sequence length="517" mass="58869">MLLFVGRAKCSLLLVRQCRLASASPECHVRVRFAPSPTGHLHFGGLRTALLNYLFAKQQGGRFILRIEDTDIQRTVGGAAQAIQSSLRWLGLDPDESPSKGGPHGPYVQSKRLHIYKHAAEKLLEQDMAYRCFCSRERLMLMRKEALRMQRDPSYDNACRHLSKEEVASKLRSGQPFVLRLKQKAEVVTFDDLVYGSRSFCLREDVGDPVLIKSDGFPTYHFASVVDDHAMQISHVLRGEEWLTSTGLHLQLYAAFEWAPPVFVHLPLMLNLRGEKLSKREGMAFVDDYRNRCYYAEALVNFACFAGGGFVNDKERLMLHSLNELVELFDLKHLSKRRPKLDVQWLHVLNKQALARKTDAEVLAQIRHLISHYISPEERSSFSDSFILNIFAHYKNEICTLAELFDDNHIFLWKMPNLLPAEVSKVKPVPVRDIDDLIVALGSVGHDHFRRSILNDVLCDVTAHNGTPRADFTHFLRRVLTGSGRGLPIAEVLEILGKSNSLQRLTNVRNYMVSRSQ</sequence>
<dbReference type="SUPFAM" id="SSF52374">
    <property type="entry name" value="Nucleotidylyl transferase"/>
    <property type="match status" value="1"/>
</dbReference>
<evidence type="ECO:0000256" key="1">
    <source>
        <dbReference type="ARBA" id="ARBA00004173"/>
    </source>
</evidence>
<dbReference type="InterPro" id="IPR020058">
    <property type="entry name" value="Glu/Gln-tRNA-synth_Ib_cat-dom"/>
</dbReference>
<evidence type="ECO:0000259" key="20">
    <source>
        <dbReference type="Pfam" id="PF19269"/>
    </source>
</evidence>
<dbReference type="STRING" id="70415.A0A5S6R1U0"/>
<dbReference type="InterPro" id="IPR004527">
    <property type="entry name" value="Glu-tRNA-ligase_bac/mito"/>
</dbReference>
<evidence type="ECO:0000256" key="8">
    <source>
        <dbReference type="ARBA" id="ARBA00023146"/>
    </source>
</evidence>
<dbReference type="Gene3D" id="1.10.10.350">
    <property type="match status" value="1"/>
</dbReference>
<evidence type="ECO:0000256" key="7">
    <source>
        <dbReference type="ARBA" id="ARBA00022917"/>
    </source>
</evidence>
<dbReference type="SUPFAM" id="SSF48163">
    <property type="entry name" value="An anticodon-binding domain of class I aminoacyl-tRNA synthetases"/>
    <property type="match status" value="1"/>
</dbReference>
<dbReference type="PANTHER" id="PTHR43311:SF2">
    <property type="entry name" value="GLUTAMATE--TRNA LIGASE, MITOCHONDRIAL-RELATED"/>
    <property type="match status" value="1"/>
</dbReference>
<protein>
    <recommendedName>
        <fullName evidence="11">Nondiscriminating glutamyl-tRNA synthetase EARS2, mitochondrial</fullName>
        <ecNumber evidence="3">6.1.1.17</ecNumber>
        <ecNumber evidence="10">6.1.1.24</ecNumber>
    </recommendedName>
    <alternativeName>
        <fullName evidence="13">Glutamate--tRNA(Gln) ligase EARS2, mitochondrial</fullName>
    </alternativeName>
    <alternativeName>
        <fullName evidence="9">Glutamyl-tRNA synthetase</fullName>
    </alternativeName>
    <alternativeName>
        <fullName evidence="12">Mitochondrial glutamyl-tRNA synthetase</fullName>
    </alternativeName>
</protein>
<evidence type="ECO:0000256" key="3">
    <source>
        <dbReference type="ARBA" id="ARBA00012835"/>
    </source>
</evidence>
<evidence type="ECO:0000313" key="22">
    <source>
        <dbReference type="WBParaSite" id="TMUE_0000002227.1"/>
    </source>
</evidence>
<comment type="similarity">
    <text evidence="2">Belongs to the class-I aminoacyl-tRNA synthetase family. Glutamate--tRNA ligase type 1 subfamily.</text>
</comment>
<evidence type="ECO:0000256" key="17">
    <source>
        <dbReference type="RuleBase" id="RU363037"/>
    </source>
</evidence>
<dbReference type="CDD" id="cd00808">
    <property type="entry name" value="GluRS_core"/>
    <property type="match status" value="1"/>
</dbReference>
<evidence type="ECO:0000256" key="6">
    <source>
        <dbReference type="ARBA" id="ARBA00022840"/>
    </source>
</evidence>
<dbReference type="WBParaSite" id="TMUE_0000002227.1">
    <property type="protein sequence ID" value="TMUE_0000002227.1"/>
    <property type="gene ID" value="WBGene00298079"/>
</dbReference>
<dbReference type="Pfam" id="PF00749">
    <property type="entry name" value="tRNA-synt_1c"/>
    <property type="match status" value="1"/>
</dbReference>
<feature type="domain" description="Glutamyl/glutaminyl-tRNA synthetase class Ib catalytic" evidence="19">
    <location>
        <begin position="29"/>
        <end position="344"/>
    </location>
</feature>
<comment type="catalytic activity">
    <reaction evidence="16">
        <text>tRNA(Gln) + L-glutamate + ATP = L-glutamyl-tRNA(Gln) + AMP + diphosphate</text>
        <dbReference type="Rhea" id="RHEA:64612"/>
        <dbReference type="Rhea" id="RHEA-COMP:9662"/>
        <dbReference type="Rhea" id="RHEA-COMP:9684"/>
        <dbReference type="ChEBI" id="CHEBI:29985"/>
        <dbReference type="ChEBI" id="CHEBI:30616"/>
        <dbReference type="ChEBI" id="CHEBI:33019"/>
        <dbReference type="ChEBI" id="CHEBI:78442"/>
        <dbReference type="ChEBI" id="CHEBI:78520"/>
        <dbReference type="ChEBI" id="CHEBI:456215"/>
    </reaction>
    <physiologicalReaction direction="left-to-right" evidence="16">
        <dbReference type="Rhea" id="RHEA:64613"/>
    </physiologicalReaction>
</comment>